<evidence type="ECO:0000313" key="4">
    <source>
        <dbReference type="Proteomes" id="UP000574390"/>
    </source>
</evidence>
<evidence type="ECO:0000313" key="2">
    <source>
        <dbReference type="EMBL" id="KAF4738908.1"/>
    </source>
</evidence>
<evidence type="ECO:0000313" key="3">
    <source>
        <dbReference type="Proteomes" id="UP000541610"/>
    </source>
</evidence>
<proteinExistence type="predicted"/>
<dbReference type="AlphaFoldDB" id="A0A7J6NVA8"/>
<dbReference type="EMBL" id="JABANM010010719">
    <property type="protein sequence ID" value="KAF4738908.1"/>
    <property type="molecule type" value="Genomic_DNA"/>
</dbReference>
<organism evidence="1 3">
    <name type="scientific">Perkinsus olseni</name>
    <name type="common">Perkinsus atlanticus</name>
    <dbReference type="NCBI Taxonomy" id="32597"/>
    <lineage>
        <taxon>Eukaryota</taxon>
        <taxon>Sar</taxon>
        <taxon>Alveolata</taxon>
        <taxon>Perkinsozoa</taxon>
        <taxon>Perkinsea</taxon>
        <taxon>Perkinsida</taxon>
        <taxon>Perkinsidae</taxon>
        <taxon>Perkinsus</taxon>
    </lineage>
</organism>
<gene>
    <name evidence="1" type="ORF">FOZ60_003842</name>
    <name evidence="2" type="ORF">FOZ62_031158</name>
</gene>
<reference evidence="3 4" key="1">
    <citation type="submission" date="2020-04" db="EMBL/GenBank/DDBJ databases">
        <title>Perkinsus olseni comparative genomics.</title>
        <authorList>
            <person name="Bogema D.R."/>
        </authorList>
    </citation>
    <scope>NUCLEOTIDE SEQUENCE [LARGE SCALE GENOMIC DNA]</scope>
    <source>
        <strain evidence="1">00978-12</strain>
        <strain evidence="2">ATCC PRA-205</strain>
    </source>
</reference>
<protein>
    <submittedName>
        <fullName evidence="1">Uncharacterized protein</fullName>
    </submittedName>
</protein>
<dbReference type="OrthoDB" id="10357668at2759"/>
<sequence length="158" mass="17350">MSYVCNHNGVLIGYGSGPHRKLASWTMSHGVSHATVARLWDEDLLDALIAGRVLFVSGLLSGPKRFGEDDLYLPAPSAVLIWVQGAGVAAHLVTYHTRGLRPYSPIGNSADIFVCCPRHAEEGLPRLTRQAAARPFSRPGLILSWFMMMSGLLLRRKR</sequence>
<dbReference type="Proteomes" id="UP000574390">
    <property type="component" value="Unassembled WGS sequence"/>
</dbReference>
<name>A0A7J6NVA8_PEROL</name>
<dbReference type="Proteomes" id="UP000541610">
    <property type="component" value="Unassembled WGS sequence"/>
</dbReference>
<accession>A0A7J6NVA8</accession>
<evidence type="ECO:0000313" key="1">
    <source>
        <dbReference type="EMBL" id="KAF4687520.1"/>
    </source>
</evidence>
<dbReference type="EMBL" id="JABANP010000183">
    <property type="protein sequence ID" value="KAF4687520.1"/>
    <property type="molecule type" value="Genomic_DNA"/>
</dbReference>
<comment type="caution">
    <text evidence="1">The sequence shown here is derived from an EMBL/GenBank/DDBJ whole genome shotgun (WGS) entry which is preliminary data.</text>
</comment>